<keyword evidence="4 6" id="KW-0472">Membrane</keyword>
<evidence type="ECO:0008006" key="9">
    <source>
        <dbReference type="Google" id="ProtNLM"/>
    </source>
</evidence>
<evidence type="ECO:0000256" key="1">
    <source>
        <dbReference type="ARBA" id="ARBA00004167"/>
    </source>
</evidence>
<dbReference type="InterPro" id="IPR043405">
    <property type="entry name" value="Chondromodulin/Tenomodulin"/>
</dbReference>
<name>H2YQS0_CIOSA</name>
<proteinExistence type="predicted"/>
<comment type="subcellular location">
    <subcellularLocation>
        <location evidence="1">Membrane</location>
        <topology evidence="1">Single-pass membrane protein</topology>
    </subcellularLocation>
</comment>
<feature type="transmembrane region" description="Helical" evidence="6">
    <location>
        <begin position="42"/>
        <end position="65"/>
    </location>
</feature>
<keyword evidence="3 6" id="KW-1133">Transmembrane helix</keyword>
<evidence type="ECO:0000256" key="6">
    <source>
        <dbReference type="SAM" id="Phobius"/>
    </source>
</evidence>
<reference evidence="7" key="3">
    <citation type="submission" date="2025-09" db="UniProtKB">
        <authorList>
            <consortium name="Ensembl"/>
        </authorList>
    </citation>
    <scope>IDENTIFICATION</scope>
</reference>
<evidence type="ECO:0000256" key="2">
    <source>
        <dbReference type="ARBA" id="ARBA00022692"/>
    </source>
</evidence>
<dbReference type="HOGENOM" id="CLU_1197203_0_0_1"/>
<dbReference type="Ensembl" id="ENSCSAVT00000007778.1">
    <property type="protein sequence ID" value="ENSCSAVP00000007678.1"/>
    <property type="gene ID" value="ENSCSAVG00000004596.1"/>
</dbReference>
<keyword evidence="8" id="KW-1185">Reference proteome</keyword>
<dbReference type="Proteomes" id="UP000007875">
    <property type="component" value="Unassembled WGS sequence"/>
</dbReference>
<dbReference type="PANTHER" id="PTHR14064">
    <property type="entry name" value="CHONDROMODULIN-RELATED"/>
    <property type="match status" value="1"/>
</dbReference>
<dbReference type="AlphaFoldDB" id="H2YQS0"/>
<dbReference type="PANTHER" id="PTHR14064:SF5">
    <property type="entry name" value="LEUKOCYTE CELL-DERIVED CHEMOTAXIN 1"/>
    <property type="match status" value="1"/>
</dbReference>
<keyword evidence="5" id="KW-0325">Glycoprotein</keyword>
<keyword evidence="2 6" id="KW-0812">Transmembrane</keyword>
<evidence type="ECO:0000256" key="3">
    <source>
        <dbReference type="ARBA" id="ARBA00022989"/>
    </source>
</evidence>
<sequence length="232" mass="26272">MTACNKIDSIVKEDGSTEELLPTEKVLKPKCKVPTLKQKRAIIVLCFLFALLVAGATVFLVLHFINRPVKHHYAEPVFRCGTTFAMNGEMEKGEMEFNTTDQTERVITKNTEAKIDGLEGKTVVKLTDPDNEEICILRDDLKLGRAGPPILPRKELLAQFMQLNETLEVQMDDDVWFAYPDSDPTLPPTLSDMCEGKSLYGLSPISDADYQLMADYTEDKFEEMFDYFDNLT</sequence>
<evidence type="ECO:0000313" key="8">
    <source>
        <dbReference type="Proteomes" id="UP000007875"/>
    </source>
</evidence>
<organism evidence="7 8">
    <name type="scientific">Ciona savignyi</name>
    <name type="common">Pacific transparent sea squirt</name>
    <dbReference type="NCBI Taxonomy" id="51511"/>
    <lineage>
        <taxon>Eukaryota</taxon>
        <taxon>Metazoa</taxon>
        <taxon>Chordata</taxon>
        <taxon>Tunicata</taxon>
        <taxon>Ascidiacea</taxon>
        <taxon>Phlebobranchia</taxon>
        <taxon>Cionidae</taxon>
        <taxon>Ciona</taxon>
    </lineage>
</organism>
<reference evidence="7" key="2">
    <citation type="submission" date="2025-08" db="UniProtKB">
        <authorList>
            <consortium name="Ensembl"/>
        </authorList>
    </citation>
    <scope>IDENTIFICATION</scope>
</reference>
<evidence type="ECO:0000256" key="4">
    <source>
        <dbReference type="ARBA" id="ARBA00023136"/>
    </source>
</evidence>
<protein>
    <recommendedName>
        <fullName evidence="9">BRICHOS domain-containing protein</fullName>
    </recommendedName>
</protein>
<dbReference type="GO" id="GO:0016020">
    <property type="term" value="C:membrane"/>
    <property type="evidence" value="ECO:0007669"/>
    <property type="project" value="UniProtKB-SubCell"/>
</dbReference>
<reference evidence="8" key="1">
    <citation type="submission" date="2003-08" db="EMBL/GenBank/DDBJ databases">
        <authorList>
            <person name="Birren B."/>
            <person name="Nusbaum C."/>
            <person name="Abebe A."/>
            <person name="Abouelleil A."/>
            <person name="Adekoya E."/>
            <person name="Ait-zahra M."/>
            <person name="Allen N."/>
            <person name="Allen T."/>
            <person name="An P."/>
            <person name="Anderson M."/>
            <person name="Anderson S."/>
            <person name="Arachchi H."/>
            <person name="Armbruster J."/>
            <person name="Bachantsang P."/>
            <person name="Baldwin J."/>
            <person name="Barry A."/>
            <person name="Bayul T."/>
            <person name="Blitshsteyn B."/>
            <person name="Bloom T."/>
            <person name="Blye J."/>
            <person name="Boguslavskiy L."/>
            <person name="Borowsky M."/>
            <person name="Boukhgalter B."/>
            <person name="Brunache A."/>
            <person name="Butler J."/>
            <person name="Calixte N."/>
            <person name="Calvo S."/>
            <person name="Camarata J."/>
            <person name="Campo K."/>
            <person name="Chang J."/>
            <person name="Cheshatsang Y."/>
            <person name="Citroen M."/>
            <person name="Collymore A."/>
            <person name="Considine T."/>
            <person name="Cook A."/>
            <person name="Cooke P."/>
            <person name="Corum B."/>
            <person name="Cuomo C."/>
            <person name="David R."/>
            <person name="Dawoe T."/>
            <person name="Degray S."/>
            <person name="Dodge S."/>
            <person name="Dooley K."/>
            <person name="Dorje P."/>
            <person name="Dorjee K."/>
            <person name="Dorris L."/>
            <person name="Duffey N."/>
            <person name="Dupes A."/>
            <person name="Elkins T."/>
            <person name="Engels R."/>
            <person name="Erickson J."/>
            <person name="Farina A."/>
            <person name="Faro S."/>
            <person name="Ferreira P."/>
            <person name="Fischer H."/>
            <person name="Fitzgerald M."/>
            <person name="Foley K."/>
            <person name="Gage D."/>
            <person name="Galagan J."/>
            <person name="Gearin G."/>
            <person name="Gnerre S."/>
            <person name="Gnirke A."/>
            <person name="Goyette A."/>
            <person name="Graham J."/>
            <person name="Grandbois E."/>
            <person name="Gyaltsen K."/>
            <person name="Hafez N."/>
            <person name="Hagopian D."/>
            <person name="Hagos B."/>
            <person name="Hall J."/>
            <person name="Hatcher B."/>
            <person name="Heller A."/>
            <person name="Higgins H."/>
            <person name="Honan T."/>
            <person name="Horn A."/>
            <person name="Houde N."/>
            <person name="Hughes L."/>
            <person name="Hulme W."/>
            <person name="Husby E."/>
            <person name="Iliev I."/>
            <person name="Jaffe D."/>
            <person name="Jones C."/>
            <person name="Kamal M."/>
            <person name="Kamat A."/>
            <person name="Kamvysselis M."/>
            <person name="Karlsson E."/>
            <person name="Kells C."/>
            <person name="Kieu A."/>
            <person name="Kisner P."/>
            <person name="Kodira C."/>
            <person name="Kulbokas E."/>
            <person name="Labutti K."/>
            <person name="Lama D."/>
            <person name="Landers T."/>
            <person name="Leger J."/>
            <person name="Levine S."/>
            <person name="Lewis D."/>
            <person name="Lewis T."/>
            <person name="Lindblad-toh K."/>
            <person name="Liu X."/>
            <person name="Lokyitsang T."/>
            <person name="Lokyitsang Y."/>
            <person name="Lucien O."/>
            <person name="Lui A."/>
            <person name="Ma L.J."/>
            <person name="Mabbitt R."/>
            <person name="Macdonald J."/>
            <person name="Maclean C."/>
            <person name="Major J."/>
            <person name="Manning J."/>
            <person name="Marabella R."/>
            <person name="Maru K."/>
            <person name="Matthews C."/>
            <person name="Mauceli E."/>
            <person name="Mccarthy M."/>
            <person name="Mcdonough S."/>
            <person name="Mcghee T."/>
            <person name="Meldrim J."/>
            <person name="Meneus L."/>
            <person name="Mesirov J."/>
            <person name="Mihalev A."/>
            <person name="Mihova T."/>
            <person name="Mikkelsen T."/>
            <person name="Mlenga V."/>
            <person name="Moru K."/>
            <person name="Mozes J."/>
            <person name="Mulrain L."/>
            <person name="Munson G."/>
            <person name="Naylor J."/>
            <person name="Newes C."/>
            <person name="Nguyen C."/>
            <person name="Nguyen N."/>
            <person name="Nguyen T."/>
            <person name="Nicol R."/>
            <person name="Nielsen C."/>
            <person name="Nizzari M."/>
            <person name="Norbu C."/>
            <person name="Norbu N."/>
            <person name="O'donnell P."/>
            <person name="Okoawo O."/>
            <person name="O'leary S."/>
            <person name="Omotosho B."/>
            <person name="O'neill K."/>
            <person name="Osman S."/>
            <person name="Parker S."/>
            <person name="Perrin D."/>
            <person name="Phunkhang P."/>
            <person name="Piqani B."/>
            <person name="Purcell S."/>
            <person name="Rachupka T."/>
            <person name="Ramasamy U."/>
            <person name="Rameau R."/>
            <person name="Ray V."/>
            <person name="Raymond C."/>
            <person name="Retta R."/>
            <person name="Richardson S."/>
            <person name="Rise C."/>
            <person name="Rodriguez J."/>
            <person name="Rogers J."/>
            <person name="Rogov P."/>
            <person name="Rutman M."/>
            <person name="Schupbach R."/>
            <person name="Seaman C."/>
            <person name="Settipalli S."/>
            <person name="Sharpe T."/>
            <person name="Sheridan J."/>
            <person name="Sherpa N."/>
            <person name="Shi J."/>
            <person name="Smirnov S."/>
            <person name="Smith C."/>
            <person name="Sougnez C."/>
            <person name="Spencer B."/>
            <person name="Stalker J."/>
            <person name="Stange-thomann N."/>
            <person name="Stavropoulos S."/>
            <person name="Stetson K."/>
            <person name="Stone C."/>
            <person name="Stone S."/>
            <person name="Stubbs M."/>
            <person name="Talamas J."/>
            <person name="Tchuinga P."/>
            <person name="Tenzing P."/>
            <person name="Tesfaye S."/>
            <person name="Theodore J."/>
            <person name="Thoulutsang Y."/>
            <person name="Topham K."/>
            <person name="Towey S."/>
            <person name="Tsamla T."/>
            <person name="Tsomo N."/>
            <person name="Vallee D."/>
            <person name="Vassiliev H."/>
            <person name="Venkataraman V."/>
            <person name="Vinson J."/>
            <person name="Vo A."/>
            <person name="Wade C."/>
            <person name="Wang S."/>
            <person name="Wangchuk T."/>
            <person name="Wangdi T."/>
            <person name="Whittaker C."/>
            <person name="Wilkinson J."/>
            <person name="Wu Y."/>
            <person name="Wyman D."/>
            <person name="Yadav S."/>
            <person name="Yang S."/>
            <person name="Yang X."/>
            <person name="Yeager S."/>
            <person name="Yee E."/>
            <person name="Young G."/>
            <person name="Zainoun J."/>
            <person name="Zembeck L."/>
            <person name="Zimmer A."/>
            <person name="Zody M."/>
            <person name="Lander E."/>
        </authorList>
    </citation>
    <scope>NUCLEOTIDE SEQUENCE [LARGE SCALE GENOMIC DNA]</scope>
</reference>
<evidence type="ECO:0000256" key="5">
    <source>
        <dbReference type="ARBA" id="ARBA00023180"/>
    </source>
</evidence>
<dbReference type="InParanoid" id="H2YQS0"/>
<accession>H2YQS0</accession>
<evidence type="ECO:0000313" key="7">
    <source>
        <dbReference type="Ensembl" id="ENSCSAVP00000007678.1"/>
    </source>
</evidence>